<name>A0A367XZH0_9ASCO</name>
<accession>A0A367XZH0</accession>
<gene>
    <name evidence="1" type="ORF">Cantr_07426</name>
</gene>
<evidence type="ECO:0000313" key="1">
    <source>
        <dbReference type="EMBL" id="RCK58998.1"/>
    </source>
</evidence>
<reference evidence="1 2" key="1">
    <citation type="submission" date="2018-06" db="EMBL/GenBank/DDBJ databases">
        <title>Whole genome sequencing of Candida tropicalis (genome annotated by CSBL at Korea University).</title>
        <authorList>
            <person name="Ahn J."/>
        </authorList>
    </citation>
    <scope>NUCLEOTIDE SEQUENCE [LARGE SCALE GENOMIC DNA]</scope>
    <source>
        <strain evidence="1 2">ATCC 20962</strain>
    </source>
</reference>
<organism evidence="1 2">
    <name type="scientific">Candida viswanathii</name>
    <dbReference type="NCBI Taxonomy" id="5486"/>
    <lineage>
        <taxon>Eukaryota</taxon>
        <taxon>Fungi</taxon>
        <taxon>Dikarya</taxon>
        <taxon>Ascomycota</taxon>
        <taxon>Saccharomycotina</taxon>
        <taxon>Pichiomycetes</taxon>
        <taxon>Debaryomycetaceae</taxon>
        <taxon>Candida/Lodderomyces clade</taxon>
        <taxon>Candida</taxon>
    </lineage>
</organism>
<evidence type="ECO:0000313" key="2">
    <source>
        <dbReference type="Proteomes" id="UP000253472"/>
    </source>
</evidence>
<proteinExistence type="predicted"/>
<dbReference type="Proteomes" id="UP000253472">
    <property type="component" value="Unassembled WGS sequence"/>
</dbReference>
<dbReference type="EMBL" id="QLNQ01000027">
    <property type="protein sequence ID" value="RCK58998.1"/>
    <property type="molecule type" value="Genomic_DNA"/>
</dbReference>
<comment type="caution">
    <text evidence="1">The sequence shown here is derived from an EMBL/GenBank/DDBJ whole genome shotgun (WGS) entry which is preliminary data.</text>
</comment>
<keyword evidence="2" id="KW-1185">Reference proteome</keyword>
<sequence length="140" mass="15671">MGLQIYGLVRGADGSKSSVSPANITREYICCIEMTGMFVDRDGGLWLEDGSGYLLKLRQDPNEETVVTDAVSYTPRYYSKDIDWILLARRSGLDTAAKHGLDLGFTLTPEEESRAPGEFNKFVEYMDREFGRKPCGASKR</sequence>
<protein>
    <submittedName>
        <fullName evidence="1">Uncharacterized protein</fullName>
    </submittedName>
</protein>
<dbReference type="AlphaFoldDB" id="A0A367XZH0"/>